<sequence>MGWEKSRRLGMMKEVLHVPTVRWSRFSPLSSLQRWLCRLKVEKLAAEKIWRLLFTDLMSTKGAEVGTFRGRLLSVWEKDSNNGSAAQANRSLGRDLETDMERRPNEEGLFGTTLKNILEVGRPKADLSKGPDLVGQPTIEALFEARASGGFQEVNCGRPDGEVFGFQLGSSPLALNITEFTDEALMEEASKYTVSYPWSLFSLGKRDFSSSSTLSGRDGVIVATNGGCGRDCSSETVGGADLGPLRMISDGREAEVSGLSGLANGTIEEEMEDASERVFQEVMEDRNEASEPCWQSNCLAKIKERKILKGKKGKLDGRKKRKLESSKFERELRKLEWIVNYLGGGGGKGGGGGGREGSFWNGSWCVAGDFNVILSPEEHSRGGNLNSNMRRFSEVIEDLELKDLPLIGGPFTWSGGVNNQSFSRLDRFLVNEEWDCRFSGSRQCVIPRPVPDHFPILLEGGVIKSKLKEWNRDAFGRVEYRKNLALDQMEFWDAKEKTNRLINGVWHSEENGINEGIANAFRSLLSYLGDWGPPLSGLQCETLENMDACALEVSFTEEKVYGALLECGGDKALEPDVGAEDLRDFRPISLVGSLYKWLAKVLANRLKKGVGKVVSKAQGAFMEGKQILDAVLIANEAIDSVLKNNENENGFWGEMDKVDQVVHFHYTRISFNVGNGRRVRFWRDRWCGDSPLCESFPSLFALSVDKEAWVADFWNPSVGGVGIPVFQEP</sequence>
<dbReference type="EMBL" id="QGNW01000259">
    <property type="protein sequence ID" value="RVW80896.1"/>
    <property type="molecule type" value="Genomic_DNA"/>
</dbReference>
<dbReference type="PANTHER" id="PTHR33710">
    <property type="entry name" value="BNAC02G09200D PROTEIN"/>
    <property type="match status" value="1"/>
</dbReference>
<protein>
    <recommendedName>
        <fullName evidence="3">Reverse transcriptase domain-containing protein</fullName>
    </recommendedName>
</protein>
<evidence type="ECO:0000313" key="1">
    <source>
        <dbReference type="EMBL" id="RVW80896.1"/>
    </source>
</evidence>
<name>A0A438H8P2_VITVI</name>
<dbReference type="InterPro" id="IPR036691">
    <property type="entry name" value="Endo/exonu/phosph_ase_sf"/>
</dbReference>
<reference evidence="1 2" key="1">
    <citation type="journal article" date="2018" name="PLoS Genet.">
        <title>Population sequencing reveals clonal diversity and ancestral inbreeding in the grapevine cultivar Chardonnay.</title>
        <authorList>
            <person name="Roach M.J."/>
            <person name="Johnson D.L."/>
            <person name="Bohlmann J."/>
            <person name="van Vuuren H.J."/>
            <person name="Jones S.J."/>
            <person name="Pretorius I.S."/>
            <person name="Schmidt S.A."/>
            <person name="Borneman A.R."/>
        </authorList>
    </citation>
    <scope>NUCLEOTIDE SEQUENCE [LARGE SCALE GENOMIC DNA]</scope>
    <source>
        <strain evidence="2">cv. Chardonnay</strain>
        <tissue evidence="1">Leaf</tissue>
    </source>
</reference>
<evidence type="ECO:0008006" key="3">
    <source>
        <dbReference type="Google" id="ProtNLM"/>
    </source>
</evidence>
<comment type="caution">
    <text evidence="1">The sequence shown here is derived from an EMBL/GenBank/DDBJ whole genome shotgun (WGS) entry which is preliminary data.</text>
</comment>
<accession>A0A438H8P2</accession>
<dbReference type="PANTHER" id="PTHR33710:SF71">
    <property type="entry name" value="ENDONUCLEASE_EXONUCLEASE_PHOSPHATASE DOMAIN-CONTAINING PROTEIN"/>
    <property type="match status" value="1"/>
</dbReference>
<dbReference type="Gene3D" id="3.60.10.10">
    <property type="entry name" value="Endonuclease/exonuclease/phosphatase"/>
    <property type="match status" value="1"/>
</dbReference>
<evidence type="ECO:0000313" key="2">
    <source>
        <dbReference type="Proteomes" id="UP000288805"/>
    </source>
</evidence>
<dbReference type="SUPFAM" id="SSF56219">
    <property type="entry name" value="DNase I-like"/>
    <property type="match status" value="1"/>
</dbReference>
<dbReference type="Proteomes" id="UP000288805">
    <property type="component" value="Unassembled WGS sequence"/>
</dbReference>
<organism evidence="1 2">
    <name type="scientific">Vitis vinifera</name>
    <name type="common">Grape</name>
    <dbReference type="NCBI Taxonomy" id="29760"/>
    <lineage>
        <taxon>Eukaryota</taxon>
        <taxon>Viridiplantae</taxon>
        <taxon>Streptophyta</taxon>
        <taxon>Embryophyta</taxon>
        <taxon>Tracheophyta</taxon>
        <taxon>Spermatophyta</taxon>
        <taxon>Magnoliopsida</taxon>
        <taxon>eudicotyledons</taxon>
        <taxon>Gunneridae</taxon>
        <taxon>Pentapetalae</taxon>
        <taxon>rosids</taxon>
        <taxon>Vitales</taxon>
        <taxon>Vitaceae</taxon>
        <taxon>Viteae</taxon>
        <taxon>Vitis</taxon>
    </lineage>
</organism>
<proteinExistence type="predicted"/>
<gene>
    <name evidence="1" type="ORF">CK203_037364</name>
</gene>
<dbReference type="AlphaFoldDB" id="A0A438H8P2"/>